<sequence>MPVEGGLLAIACEKIAKLDVPAFIKDSELRFVAVNPAFEAFSGYDRASLLGHDMGTLTGRPEDCAWEDMERRALVFADEQLALCFDGSGQEHCRVQIERFVTEDEKLFVFGVFRERPRQSKGRLLKRSRHAPPVDTVPAKLLAANDTMQPTADFPALLDALATGVLLLDGDLRIAYFNHVIVDMFAAIGHRPRAGDGYLTLVDAILAEKGQGAQIDRQGLVDLVMTRDVADKESLAARRIPLGKRIVDISRKTLPCGNILLQISDVTDLQAFEHESLLYRSVLENVPEPVFLRDSARRLIFANAAYEQMLGEDRTRFYGMTEDEMFLENGAQLRSENDSVLETGMQIEREQVITMPNGVAVPLLTSLHRIEDGDGARYIVGTLADISILKVSERALVEARAQAEALYQQFERILRTMPIGVVIWDQDLTISFANSKAREIVNWPDDRPINGVSGADYIRHAYDNGWPLIAEGEDLDARIAARCAEIKQLNGTQQYERTLDNGCHVLVSMTSLEHGQILVTYTDYTEKHLREREIREARARLEDVGTLLKEASQVMTQGLCVVAKHKILYANDKFAEILDLPAPMVAQGADWQALYDASMHNGAFETELAELLADMTSRLANEKSASGVLKRHDGVWVNLEVLVSGEGRWLFVVRDISDAKNREAELTALASQAEAADKAKSRFLASMGQEIRTPMSGVLGMAELLISSDLDARQKTFVDVILKSGRSLLTIINDILDFAKIDDRSLSLRKAPFDPMAAVEDVILLMAGRAAEKDIELLVRGHGGIKHLVSADAGRFRQILTKLVDEAIKATDKGHVLVELSEQKESDDLLWLTLQVEDTGRGFTPEQRSLAFSKFSQFEEPPVFHKGGAGLALSIVGGLVELFGGTIGILSEPGEGAVITVRLPLAIAGEKISERSALHLQGSRVLALAENALSCSILNDQLAQWGFDGVALTEPEIAFGVLREAIVVDQVIEVLVVDVQKAGDAAIDFIRRVRRDGLFNRLAILALMPGNLSGLHDELGDMNVQAQLHKPVADTLLRNAISDVLKAARRALRHETPQEEIVRVKGPLHQMASRLLPSQPSQTVMIVNASDVEGDFFRHTLSEAGIGFQLFASQEQAFSLWQQQRPRVMLIDLTQDDAGAFEFLSFVRAEEGRTPHLPPTALIGLASRAVENDSAVYLTAGLDDLLVLPLSPAKLLACLQHWSAEHHPQPQMALS</sequence>
<dbReference type="SUPFAM" id="SSF55785">
    <property type="entry name" value="PYP-like sensor domain (PAS domain)"/>
    <property type="match status" value="3"/>
</dbReference>
<dbReference type="InterPro" id="IPR003661">
    <property type="entry name" value="HisK_dim/P_dom"/>
</dbReference>
<dbReference type="SMART" id="SM00388">
    <property type="entry name" value="HisKA"/>
    <property type="match status" value="1"/>
</dbReference>
<comment type="catalytic activity">
    <reaction evidence="1">
        <text>ATP + protein L-histidine = ADP + protein N-phospho-L-histidine.</text>
        <dbReference type="EC" id="2.7.13.3"/>
    </reaction>
</comment>
<feature type="modified residue" description="4-aspartylphosphate" evidence="5">
    <location>
        <position position="978"/>
    </location>
</feature>
<dbReference type="SUPFAM" id="SSF47384">
    <property type="entry name" value="Homodimeric domain of signal transducing histidine kinase"/>
    <property type="match status" value="1"/>
</dbReference>
<dbReference type="PROSITE" id="PS50112">
    <property type="entry name" value="PAS"/>
    <property type="match status" value="1"/>
</dbReference>
<dbReference type="Pfam" id="PF08448">
    <property type="entry name" value="PAS_4"/>
    <property type="match status" value="1"/>
</dbReference>
<dbReference type="AlphaFoldDB" id="A0A4S4A5T9"/>
<dbReference type="PANTHER" id="PTHR45339:SF1">
    <property type="entry name" value="HYBRID SIGNAL TRANSDUCTION HISTIDINE KINASE J"/>
    <property type="match status" value="1"/>
</dbReference>
<keyword evidence="10" id="KW-1185">Reference proteome</keyword>
<dbReference type="SMART" id="SM00387">
    <property type="entry name" value="HATPase_c"/>
    <property type="match status" value="1"/>
</dbReference>
<dbReference type="InterPro" id="IPR000014">
    <property type="entry name" value="PAS"/>
</dbReference>
<dbReference type="InterPro" id="IPR003594">
    <property type="entry name" value="HATPase_dom"/>
</dbReference>
<dbReference type="GO" id="GO:0000155">
    <property type="term" value="F:phosphorelay sensor kinase activity"/>
    <property type="evidence" value="ECO:0007669"/>
    <property type="project" value="InterPro"/>
</dbReference>
<feature type="domain" description="PAS" evidence="8">
    <location>
        <begin position="275"/>
        <end position="344"/>
    </location>
</feature>
<evidence type="ECO:0000256" key="4">
    <source>
        <dbReference type="ARBA" id="ARBA00023012"/>
    </source>
</evidence>
<gene>
    <name evidence="9" type="ORF">E6C51_00865</name>
</gene>
<dbReference type="Gene3D" id="1.10.287.130">
    <property type="match status" value="1"/>
</dbReference>
<evidence type="ECO:0000259" key="7">
    <source>
        <dbReference type="PROSITE" id="PS50110"/>
    </source>
</evidence>
<dbReference type="Gene3D" id="3.30.450.20">
    <property type="entry name" value="PAS domain"/>
    <property type="match status" value="4"/>
</dbReference>
<dbReference type="SMART" id="SM00091">
    <property type="entry name" value="PAS"/>
    <property type="match status" value="5"/>
</dbReference>
<dbReference type="PANTHER" id="PTHR45339">
    <property type="entry name" value="HYBRID SIGNAL TRANSDUCTION HISTIDINE KINASE J"/>
    <property type="match status" value="1"/>
</dbReference>
<dbReference type="Gene3D" id="3.30.565.10">
    <property type="entry name" value="Histidine kinase-like ATPase, C-terminal domain"/>
    <property type="match status" value="1"/>
</dbReference>
<dbReference type="Pfam" id="PF13426">
    <property type="entry name" value="PAS_9"/>
    <property type="match status" value="1"/>
</dbReference>
<evidence type="ECO:0000256" key="1">
    <source>
        <dbReference type="ARBA" id="ARBA00000085"/>
    </source>
</evidence>
<dbReference type="PRINTS" id="PR00344">
    <property type="entry name" value="BCTRLSENSOR"/>
</dbReference>
<feature type="domain" description="Histidine kinase" evidence="6">
    <location>
        <begin position="686"/>
        <end position="907"/>
    </location>
</feature>
<reference evidence="9 10" key="1">
    <citation type="submission" date="2019-04" db="EMBL/GenBank/DDBJ databases">
        <title>Rhizobium terrae sp. nov., isolated from a paddy soil.</title>
        <authorList>
            <person name="Lin S.-Y."/>
            <person name="Hameed A."/>
            <person name="Huang H.-I."/>
            <person name="Young C.-C."/>
        </authorList>
    </citation>
    <scope>NUCLEOTIDE SEQUENCE [LARGE SCALE GENOMIC DNA]</scope>
    <source>
        <strain evidence="9 10">CC-HIH110</strain>
    </source>
</reference>
<feature type="modified residue" description="4-aspartylphosphate" evidence="5">
    <location>
        <position position="1132"/>
    </location>
</feature>
<name>A0A4S4A5T9_9HYPH</name>
<dbReference type="CDD" id="cd00082">
    <property type="entry name" value="HisKA"/>
    <property type="match status" value="1"/>
</dbReference>
<proteinExistence type="predicted"/>
<protein>
    <recommendedName>
        <fullName evidence="2">histidine kinase</fullName>
        <ecNumber evidence="2">2.7.13.3</ecNumber>
    </recommendedName>
</protein>
<evidence type="ECO:0000256" key="2">
    <source>
        <dbReference type="ARBA" id="ARBA00012438"/>
    </source>
</evidence>
<dbReference type="Pfam" id="PF00512">
    <property type="entry name" value="HisKA"/>
    <property type="match status" value="1"/>
</dbReference>
<evidence type="ECO:0000313" key="9">
    <source>
        <dbReference type="EMBL" id="THF53704.1"/>
    </source>
</evidence>
<dbReference type="Proteomes" id="UP000310754">
    <property type="component" value="Unassembled WGS sequence"/>
</dbReference>
<accession>A0A4S4A5T9</accession>
<evidence type="ECO:0000259" key="6">
    <source>
        <dbReference type="PROSITE" id="PS50109"/>
    </source>
</evidence>
<dbReference type="Gene3D" id="3.40.50.2300">
    <property type="match status" value="2"/>
</dbReference>
<organism evidence="9 10">
    <name type="scientific">Allorhizobium terrae</name>
    <dbReference type="NCBI Taxonomy" id="1848972"/>
    <lineage>
        <taxon>Bacteria</taxon>
        <taxon>Pseudomonadati</taxon>
        <taxon>Pseudomonadota</taxon>
        <taxon>Alphaproteobacteria</taxon>
        <taxon>Hyphomicrobiales</taxon>
        <taxon>Rhizobiaceae</taxon>
        <taxon>Rhizobium/Agrobacterium group</taxon>
        <taxon>Allorhizobium</taxon>
    </lineage>
</organism>
<dbReference type="EC" id="2.7.13.3" evidence="2"/>
<dbReference type="Pfam" id="PF12860">
    <property type="entry name" value="PAS_7"/>
    <property type="match status" value="2"/>
</dbReference>
<dbReference type="Pfam" id="PF02518">
    <property type="entry name" value="HATPase_c"/>
    <property type="match status" value="1"/>
</dbReference>
<dbReference type="EMBL" id="SSOA01000001">
    <property type="protein sequence ID" value="THF53704.1"/>
    <property type="molecule type" value="Genomic_DNA"/>
</dbReference>
<keyword evidence="3 5" id="KW-0597">Phosphoprotein</keyword>
<dbReference type="InterPro" id="IPR011006">
    <property type="entry name" value="CheY-like_superfamily"/>
</dbReference>
<evidence type="ECO:0000256" key="3">
    <source>
        <dbReference type="ARBA" id="ARBA00022553"/>
    </source>
</evidence>
<dbReference type="InterPro" id="IPR036097">
    <property type="entry name" value="HisK_dim/P_sf"/>
</dbReference>
<dbReference type="CDD" id="cd00130">
    <property type="entry name" value="PAS"/>
    <property type="match status" value="1"/>
</dbReference>
<dbReference type="NCBIfam" id="TIGR00229">
    <property type="entry name" value="sensory_box"/>
    <property type="match status" value="1"/>
</dbReference>
<comment type="caution">
    <text evidence="9">The sequence shown here is derived from an EMBL/GenBank/DDBJ whole genome shotgun (WGS) entry which is preliminary data.</text>
</comment>
<dbReference type="PROSITE" id="PS50110">
    <property type="entry name" value="RESPONSE_REGULATORY"/>
    <property type="match status" value="2"/>
</dbReference>
<evidence type="ECO:0000259" key="8">
    <source>
        <dbReference type="PROSITE" id="PS50112"/>
    </source>
</evidence>
<evidence type="ECO:0000256" key="5">
    <source>
        <dbReference type="PROSITE-ProRule" id="PRU00169"/>
    </source>
</evidence>
<dbReference type="SUPFAM" id="SSF52172">
    <property type="entry name" value="CheY-like"/>
    <property type="match status" value="2"/>
</dbReference>
<dbReference type="PROSITE" id="PS50109">
    <property type="entry name" value="HIS_KIN"/>
    <property type="match status" value="1"/>
</dbReference>
<dbReference type="InterPro" id="IPR036890">
    <property type="entry name" value="HATPase_C_sf"/>
</dbReference>
<dbReference type="InterPro" id="IPR001789">
    <property type="entry name" value="Sig_transdc_resp-reg_receiver"/>
</dbReference>
<keyword evidence="4" id="KW-0902">Two-component regulatory system</keyword>
<dbReference type="InterPro" id="IPR013656">
    <property type="entry name" value="PAS_4"/>
</dbReference>
<dbReference type="InterPro" id="IPR004358">
    <property type="entry name" value="Sig_transdc_His_kin-like_C"/>
</dbReference>
<feature type="domain" description="Response regulatory" evidence="7">
    <location>
        <begin position="1083"/>
        <end position="1203"/>
    </location>
</feature>
<evidence type="ECO:0000313" key="10">
    <source>
        <dbReference type="Proteomes" id="UP000310754"/>
    </source>
</evidence>
<dbReference type="SUPFAM" id="SSF55874">
    <property type="entry name" value="ATPase domain of HSP90 chaperone/DNA topoisomerase II/histidine kinase"/>
    <property type="match status" value="1"/>
</dbReference>
<dbReference type="InterPro" id="IPR005467">
    <property type="entry name" value="His_kinase_dom"/>
</dbReference>
<feature type="domain" description="Response regulatory" evidence="7">
    <location>
        <begin position="924"/>
        <end position="1045"/>
    </location>
</feature>
<dbReference type="InterPro" id="IPR035965">
    <property type="entry name" value="PAS-like_dom_sf"/>
</dbReference>